<keyword evidence="3" id="KW-0238">DNA-binding</keyword>
<dbReference type="Gene3D" id="4.10.1040.10">
    <property type="entry name" value="DM DNA-binding domain"/>
    <property type="match status" value="1"/>
</dbReference>
<dbReference type="OrthoDB" id="6162476at2759"/>
<accession>A0A0M3JM13</accession>
<dbReference type="GO" id="GO:0043565">
    <property type="term" value="F:sequence-specific DNA binding"/>
    <property type="evidence" value="ECO:0007669"/>
    <property type="project" value="InterPro"/>
</dbReference>
<dbReference type="GO" id="GO:0046872">
    <property type="term" value="F:metal ion binding"/>
    <property type="evidence" value="ECO:0007669"/>
    <property type="project" value="UniProtKB-KW"/>
</dbReference>
<dbReference type="AlphaFoldDB" id="A0A0M3JM13"/>
<organism evidence="8">
    <name type="scientific">Anisakis simplex</name>
    <name type="common">Herring worm</name>
    <dbReference type="NCBI Taxonomy" id="6269"/>
    <lineage>
        <taxon>Eukaryota</taxon>
        <taxon>Metazoa</taxon>
        <taxon>Ecdysozoa</taxon>
        <taxon>Nematoda</taxon>
        <taxon>Chromadorea</taxon>
        <taxon>Rhabditida</taxon>
        <taxon>Spirurina</taxon>
        <taxon>Ascaridomorpha</taxon>
        <taxon>Ascaridoidea</taxon>
        <taxon>Anisakidae</taxon>
        <taxon>Anisakis</taxon>
        <taxon>Anisakis simplex complex</taxon>
    </lineage>
</organism>
<sequence>MSAVPQANASALSSLGSTSLEQILRMRQERNQRTPKCARCRNHGTVSALKGLLSLHFTSFSE</sequence>
<dbReference type="EMBL" id="UYRR01022943">
    <property type="protein sequence ID" value="VDK32021.1"/>
    <property type="molecule type" value="Genomic_DNA"/>
</dbReference>
<keyword evidence="2" id="KW-0862">Zinc</keyword>
<evidence type="ECO:0000259" key="5">
    <source>
        <dbReference type="Pfam" id="PF00751"/>
    </source>
</evidence>
<dbReference type="WBParaSite" id="ASIM_0000869501-mRNA-1">
    <property type="protein sequence ID" value="ASIM_0000869501-mRNA-1"/>
    <property type="gene ID" value="ASIM_0000869501"/>
</dbReference>
<dbReference type="InterPro" id="IPR036407">
    <property type="entry name" value="DM_DNA-bd_sf"/>
</dbReference>
<evidence type="ECO:0000256" key="3">
    <source>
        <dbReference type="ARBA" id="ARBA00023125"/>
    </source>
</evidence>
<keyword evidence="1" id="KW-0479">Metal-binding</keyword>
<dbReference type="GO" id="GO:0006355">
    <property type="term" value="P:regulation of DNA-templated transcription"/>
    <property type="evidence" value="ECO:0007669"/>
    <property type="project" value="InterPro"/>
</dbReference>
<keyword evidence="4" id="KW-0539">Nucleus</keyword>
<evidence type="ECO:0000256" key="1">
    <source>
        <dbReference type="ARBA" id="ARBA00022723"/>
    </source>
</evidence>
<evidence type="ECO:0000256" key="4">
    <source>
        <dbReference type="ARBA" id="ARBA00023242"/>
    </source>
</evidence>
<keyword evidence="7" id="KW-1185">Reference proteome</keyword>
<protein>
    <submittedName>
        <fullName evidence="8">DM domain-containing protein</fullName>
    </submittedName>
</protein>
<dbReference type="Proteomes" id="UP000267096">
    <property type="component" value="Unassembled WGS sequence"/>
</dbReference>
<evidence type="ECO:0000313" key="6">
    <source>
        <dbReference type="EMBL" id="VDK32021.1"/>
    </source>
</evidence>
<reference evidence="8" key="1">
    <citation type="submission" date="2017-02" db="UniProtKB">
        <authorList>
            <consortium name="WormBaseParasite"/>
        </authorList>
    </citation>
    <scope>IDENTIFICATION</scope>
</reference>
<feature type="domain" description="DM" evidence="5">
    <location>
        <begin position="33"/>
        <end position="51"/>
    </location>
</feature>
<reference evidence="6 7" key="2">
    <citation type="submission" date="2018-11" db="EMBL/GenBank/DDBJ databases">
        <authorList>
            <consortium name="Pathogen Informatics"/>
        </authorList>
    </citation>
    <scope>NUCLEOTIDE SEQUENCE [LARGE SCALE GENOMIC DNA]</scope>
</reference>
<proteinExistence type="predicted"/>
<dbReference type="InterPro" id="IPR001275">
    <property type="entry name" value="DM_DNA-bd"/>
</dbReference>
<dbReference type="SUPFAM" id="SSF82927">
    <property type="entry name" value="Cysteine-rich DNA binding domain, (DM domain)"/>
    <property type="match status" value="1"/>
</dbReference>
<evidence type="ECO:0000313" key="7">
    <source>
        <dbReference type="Proteomes" id="UP000267096"/>
    </source>
</evidence>
<dbReference type="Pfam" id="PF00751">
    <property type="entry name" value="DM"/>
    <property type="match status" value="1"/>
</dbReference>
<gene>
    <name evidence="6" type="ORF">ASIM_LOCUS8448</name>
</gene>
<evidence type="ECO:0000256" key="2">
    <source>
        <dbReference type="ARBA" id="ARBA00022833"/>
    </source>
</evidence>
<evidence type="ECO:0000313" key="8">
    <source>
        <dbReference type="WBParaSite" id="ASIM_0000869501-mRNA-1"/>
    </source>
</evidence>
<name>A0A0M3JM13_ANISI</name>